<dbReference type="SUPFAM" id="SSF53335">
    <property type="entry name" value="S-adenosyl-L-methionine-dependent methyltransferases"/>
    <property type="match status" value="1"/>
</dbReference>
<evidence type="ECO:0000313" key="3">
    <source>
        <dbReference type="Proteomes" id="UP001198962"/>
    </source>
</evidence>
<dbReference type="GO" id="GO:0008168">
    <property type="term" value="F:methyltransferase activity"/>
    <property type="evidence" value="ECO:0007669"/>
    <property type="project" value="UniProtKB-KW"/>
</dbReference>
<keyword evidence="3" id="KW-1185">Reference proteome</keyword>
<dbReference type="Proteomes" id="UP001198962">
    <property type="component" value="Unassembled WGS sequence"/>
</dbReference>
<accession>A0AAE3AR40</accession>
<name>A0AAE3AR40_9FIRM</name>
<sequence length="194" mass="22264">MDTIDYYNKYASKIFEDTVDRDTEELREEFLSHLQPGDTILDLGCGSGRDSLAFYDLGYDVTPLDASEEMCKLAEIHTGLEVLQISYEDMEFNEAFDGVWGCGALIHEPEDELEGILDKLADGLCQKGVLFLSFLEGDFEGIRSGRYFCEYTEEQLERILRETGRFEIIRLWRTEEEGHDGGECWLNLLARKIS</sequence>
<evidence type="ECO:0000259" key="1">
    <source>
        <dbReference type="Pfam" id="PF13649"/>
    </source>
</evidence>
<comment type="caution">
    <text evidence="2">The sequence shown here is derived from an EMBL/GenBank/DDBJ whole genome shotgun (WGS) entry which is preliminary data.</text>
</comment>
<keyword evidence="2" id="KW-0808">Transferase</keyword>
<dbReference type="Pfam" id="PF13649">
    <property type="entry name" value="Methyltransf_25"/>
    <property type="match status" value="1"/>
</dbReference>
<dbReference type="CDD" id="cd02440">
    <property type="entry name" value="AdoMet_MTases"/>
    <property type="match status" value="1"/>
</dbReference>
<keyword evidence="2" id="KW-0489">Methyltransferase</keyword>
<dbReference type="RefSeq" id="WP_177976617.1">
    <property type="nucleotide sequence ID" value="NZ_JAJEPU010000009.1"/>
</dbReference>
<dbReference type="InterPro" id="IPR041698">
    <property type="entry name" value="Methyltransf_25"/>
</dbReference>
<organism evidence="2 3">
    <name type="scientific">Brotaphodocola catenula</name>
    <dbReference type="NCBI Taxonomy" id="2885361"/>
    <lineage>
        <taxon>Bacteria</taxon>
        <taxon>Bacillati</taxon>
        <taxon>Bacillota</taxon>
        <taxon>Clostridia</taxon>
        <taxon>Lachnospirales</taxon>
        <taxon>Lachnospiraceae</taxon>
        <taxon>Brotaphodocola</taxon>
    </lineage>
</organism>
<dbReference type="PANTHER" id="PTHR43464">
    <property type="entry name" value="METHYLTRANSFERASE"/>
    <property type="match status" value="1"/>
</dbReference>
<dbReference type="GO" id="GO:0032259">
    <property type="term" value="P:methylation"/>
    <property type="evidence" value="ECO:0007669"/>
    <property type="project" value="UniProtKB-KW"/>
</dbReference>
<dbReference type="InterPro" id="IPR029063">
    <property type="entry name" value="SAM-dependent_MTases_sf"/>
</dbReference>
<feature type="domain" description="Methyltransferase" evidence="1">
    <location>
        <begin position="40"/>
        <end position="128"/>
    </location>
</feature>
<evidence type="ECO:0000313" key="2">
    <source>
        <dbReference type="EMBL" id="MCC2164195.1"/>
    </source>
</evidence>
<dbReference type="EMBL" id="JAJEPU010000009">
    <property type="protein sequence ID" value="MCC2164195.1"/>
    <property type="molecule type" value="Genomic_DNA"/>
</dbReference>
<gene>
    <name evidence="2" type="ORF">LKD32_04715</name>
</gene>
<proteinExistence type="predicted"/>
<reference evidence="2" key="1">
    <citation type="submission" date="2021-10" db="EMBL/GenBank/DDBJ databases">
        <title>Anaerobic single-cell dispensing facilitates the cultivation of human gut bacteria.</title>
        <authorList>
            <person name="Afrizal A."/>
        </authorList>
    </citation>
    <scope>NUCLEOTIDE SEQUENCE</scope>
    <source>
        <strain evidence="2">CLA-AA-H274</strain>
    </source>
</reference>
<dbReference type="Gene3D" id="3.40.50.150">
    <property type="entry name" value="Vaccinia Virus protein VP39"/>
    <property type="match status" value="1"/>
</dbReference>
<dbReference type="AlphaFoldDB" id="A0AAE3AR40"/>
<protein>
    <submittedName>
        <fullName evidence="2">Class I SAM-dependent methyltransferase</fullName>
    </submittedName>
</protein>